<keyword evidence="2" id="KW-1185">Reference proteome</keyword>
<evidence type="ECO:0000313" key="1">
    <source>
        <dbReference type="EMBL" id="KAL3392238.1"/>
    </source>
</evidence>
<dbReference type="Pfam" id="PF03564">
    <property type="entry name" value="DUF1759"/>
    <property type="match status" value="1"/>
</dbReference>
<proteinExistence type="predicted"/>
<organism evidence="1 2">
    <name type="scientific">Trichogramma kaykai</name>
    <dbReference type="NCBI Taxonomy" id="54128"/>
    <lineage>
        <taxon>Eukaryota</taxon>
        <taxon>Metazoa</taxon>
        <taxon>Ecdysozoa</taxon>
        <taxon>Arthropoda</taxon>
        <taxon>Hexapoda</taxon>
        <taxon>Insecta</taxon>
        <taxon>Pterygota</taxon>
        <taxon>Neoptera</taxon>
        <taxon>Endopterygota</taxon>
        <taxon>Hymenoptera</taxon>
        <taxon>Apocrita</taxon>
        <taxon>Proctotrupomorpha</taxon>
        <taxon>Chalcidoidea</taxon>
        <taxon>Trichogrammatidae</taxon>
        <taxon>Trichogramma</taxon>
    </lineage>
</organism>
<protein>
    <submittedName>
        <fullName evidence="1">Uncharacterized protein</fullName>
    </submittedName>
</protein>
<evidence type="ECO:0000313" key="2">
    <source>
        <dbReference type="Proteomes" id="UP001627154"/>
    </source>
</evidence>
<gene>
    <name evidence="1" type="ORF">TKK_013069</name>
</gene>
<dbReference type="InterPro" id="IPR005312">
    <property type="entry name" value="DUF1759"/>
</dbReference>
<reference evidence="1 2" key="1">
    <citation type="journal article" date="2024" name="bioRxiv">
        <title>A reference genome for Trichogramma kaykai: A tiny desert-dwelling parasitoid wasp with competing sex-ratio distorters.</title>
        <authorList>
            <person name="Culotta J."/>
            <person name="Lindsey A.R."/>
        </authorList>
    </citation>
    <scope>NUCLEOTIDE SEQUENCE [LARGE SCALE GENOMIC DNA]</scope>
    <source>
        <strain evidence="1 2">KSX58</strain>
    </source>
</reference>
<comment type="caution">
    <text evidence="1">The sequence shown here is derived from an EMBL/GenBank/DDBJ whole genome shotgun (WGS) entry which is preliminary data.</text>
</comment>
<name>A0ABD2WH36_9HYME</name>
<sequence length="185" mass="20986">MRHEAQAEFAEIINELCDTIKNQPRADWTLVAGLTDDPEHRGLGRNVYASVQAAYTEAKSILYDAQAGFETLEQRQSDAAAIRRDGSVSTQSRSRLPQIHVPEFSGLREDWESFRDLFLALVHTDETLSNVERLYYLKTLKVEASSAVVSTLPTYTRVPEYFYNVDYGVSNRSGYPLRKGTLLFD</sequence>
<accession>A0ABD2WH36</accession>
<dbReference type="EMBL" id="JBJJXI010000106">
    <property type="protein sequence ID" value="KAL3392238.1"/>
    <property type="molecule type" value="Genomic_DNA"/>
</dbReference>
<dbReference type="AlphaFoldDB" id="A0ABD2WH36"/>
<dbReference type="Proteomes" id="UP001627154">
    <property type="component" value="Unassembled WGS sequence"/>
</dbReference>